<evidence type="ECO:0000313" key="2">
    <source>
        <dbReference type="Proteomes" id="UP000886998"/>
    </source>
</evidence>
<organism evidence="1 2">
    <name type="scientific">Trichonephila inaurata madagascariensis</name>
    <dbReference type="NCBI Taxonomy" id="2747483"/>
    <lineage>
        <taxon>Eukaryota</taxon>
        <taxon>Metazoa</taxon>
        <taxon>Ecdysozoa</taxon>
        <taxon>Arthropoda</taxon>
        <taxon>Chelicerata</taxon>
        <taxon>Arachnida</taxon>
        <taxon>Araneae</taxon>
        <taxon>Araneomorphae</taxon>
        <taxon>Entelegynae</taxon>
        <taxon>Araneoidea</taxon>
        <taxon>Nephilidae</taxon>
        <taxon>Trichonephila</taxon>
        <taxon>Trichonephila inaurata</taxon>
    </lineage>
</organism>
<gene>
    <name evidence="1" type="ORF">TNIN_211781</name>
</gene>
<sequence>MDCTTSSRQLAEHRSSATSVSLFKSSLAKELLCRRVPLFPHALREGNLGDFLTDSRDFVGSLYKLLVPIELVALHVNITFQSALLKSYWRKAKHDDMTPVSSVEIAQLLRK</sequence>
<name>A0A8X7BX68_9ARAC</name>
<comment type="caution">
    <text evidence="1">The sequence shown here is derived from an EMBL/GenBank/DDBJ whole genome shotgun (WGS) entry which is preliminary data.</text>
</comment>
<dbReference type="EMBL" id="BMAV01006409">
    <property type="protein sequence ID" value="GFY48376.1"/>
    <property type="molecule type" value="Genomic_DNA"/>
</dbReference>
<reference evidence="1" key="1">
    <citation type="submission" date="2020-08" db="EMBL/GenBank/DDBJ databases">
        <title>Multicomponent nature underlies the extraordinary mechanical properties of spider dragline silk.</title>
        <authorList>
            <person name="Kono N."/>
            <person name="Nakamura H."/>
            <person name="Mori M."/>
            <person name="Yoshida Y."/>
            <person name="Ohtoshi R."/>
            <person name="Malay A.D."/>
            <person name="Moran D.A.P."/>
            <person name="Tomita M."/>
            <person name="Numata K."/>
            <person name="Arakawa K."/>
        </authorList>
    </citation>
    <scope>NUCLEOTIDE SEQUENCE</scope>
</reference>
<dbReference type="Proteomes" id="UP000886998">
    <property type="component" value="Unassembled WGS sequence"/>
</dbReference>
<proteinExistence type="predicted"/>
<evidence type="ECO:0000313" key="1">
    <source>
        <dbReference type="EMBL" id="GFY48376.1"/>
    </source>
</evidence>
<accession>A0A8X7BX68</accession>
<dbReference type="AlphaFoldDB" id="A0A8X7BX68"/>
<protein>
    <submittedName>
        <fullName evidence="1">Uncharacterized protein</fullName>
    </submittedName>
</protein>
<keyword evidence="2" id="KW-1185">Reference proteome</keyword>